<dbReference type="AlphaFoldDB" id="A0A7Y9QXN2"/>
<keyword evidence="2" id="KW-1185">Reference proteome</keyword>
<gene>
    <name evidence="1" type="ORF">BDD16_002349</name>
</gene>
<dbReference type="Pfam" id="PF07394">
    <property type="entry name" value="DUF1501"/>
    <property type="match status" value="1"/>
</dbReference>
<dbReference type="Proteomes" id="UP000518288">
    <property type="component" value="Unassembled WGS sequence"/>
</dbReference>
<protein>
    <submittedName>
        <fullName evidence="1">Uncharacterized protein (DUF1501 family)</fullName>
    </submittedName>
</protein>
<dbReference type="PANTHER" id="PTHR43737">
    <property type="entry name" value="BLL7424 PROTEIN"/>
    <property type="match status" value="1"/>
</dbReference>
<name>A0A7Y9QXN2_9BURK</name>
<organism evidence="1 2">
    <name type="scientific">Sphaerotilus montanus</name>
    <dbReference type="NCBI Taxonomy" id="522889"/>
    <lineage>
        <taxon>Bacteria</taxon>
        <taxon>Pseudomonadati</taxon>
        <taxon>Pseudomonadota</taxon>
        <taxon>Betaproteobacteria</taxon>
        <taxon>Burkholderiales</taxon>
        <taxon>Sphaerotilaceae</taxon>
        <taxon>Sphaerotilus</taxon>
    </lineage>
</organism>
<comment type="caution">
    <text evidence="1">The sequence shown here is derived from an EMBL/GenBank/DDBJ whole genome shotgun (WGS) entry which is preliminary data.</text>
</comment>
<proteinExistence type="predicted"/>
<reference evidence="1 2" key="1">
    <citation type="submission" date="2020-07" db="EMBL/GenBank/DDBJ databases">
        <title>Genomic Encyclopedia of Archaeal and Bacterial Type Strains, Phase II (KMG-II): from individual species to whole genera.</title>
        <authorList>
            <person name="Goeker M."/>
        </authorList>
    </citation>
    <scope>NUCLEOTIDE SEQUENCE [LARGE SCALE GENOMIC DNA]</scope>
    <source>
        <strain evidence="1 2">DSM 21226</strain>
    </source>
</reference>
<sequence length="403" mass="42975">MPMPMLRRDFLRRAAAVPLASGAGALWAASAATPRLLVVFLRGAYDAASVLVPVGSDDYYEARPRIAIARPGSGADAALALPDQSDWGLAPAWAESLLPLYERGQLAAIPFAGTHDLSRSHFETQDRIELGQSDDPAAVRDFRSGFLNRLAEVLGARDAIALTSDLPLILRGAVKVPNLALGSVGRGGVDARQTDLIRQMYAGTQLAGPVNDGFDVRQAAQRELMGGMEAASRNAITARGFEGEARRIGRLMRERYRLGFVDVGGWDTHVGQGAGTGALATRVGELGNGLAALAQELGEAAWRDTVVVVLSEFGRTFRENGNRGTDHGHGSTYWVLGGSVRGGRVAGEQVAVRQATLHQNRDWPVLNDYRGVFAGLFQPMYGLSPAQLGRVFEGVTPQPLGLV</sequence>
<accession>A0A7Y9QXN2</accession>
<evidence type="ECO:0000313" key="1">
    <source>
        <dbReference type="EMBL" id="NYG33363.1"/>
    </source>
</evidence>
<dbReference type="PANTHER" id="PTHR43737:SF1">
    <property type="entry name" value="DUF1501 DOMAIN-CONTAINING PROTEIN"/>
    <property type="match status" value="1"/>
</dbReference>
<evidence type="ECO:0000313" key="2">
    <source>
        <dbReference type="Proteomes" id="UP000518288"/>
    </source>
</evidence>
<dbReference type="EMBL" id="JACCFH010000001">
    <property type="protein sequence ID" value="NYG33363.1"/>
    <property type="molecule type" value="Genomic_DNA"/>
</dbReference>
<dbReference type="InterPro" id="IPR010869">
    <property type="entry name" value="DUF1501"/>
</dbReference>
<dbReference type="PROSITE" id="PS51318">
    <property type="entry name" value="TAT"/>
    <property type="match status" value="1"/>
</dbReference>
<dbReference type="InterPro" id="IPR006311">
    <property type="entry name" value="TAT_signal"/>
</dbReference>